<evidence type="ECO:0000313" key="2">
    <source>
        <dbReference type="Proteomes" id="UP000051638"/>
    </source>
</evidence>
<proteinExistence type="predicted"/>
<sequence>MIVNGRLAAVKGKQLVISLDEALDVDQVDKLTGEQQPSVELEIEDNRMITPEQRKKAWALVNDIANWQGDLPKVVEETFKYFAMITYNEINTHFSLSNCSMTTARLYIELLLTFCFKWDVPFTTKTWDAVSSDYATQMQCLKHRECVICRKRAQFAHMETVGMGSNRRRIDHSQHHFMALCPVHHAEQHNLGINSFIAKYHIKPLRLTYDELVKLKIMQQGTAYFFKEQAEQQRRQ</sequence>
<dbReference type="AlphaFoldDB" id="A0A0R2D3G7"/>
<evidence type="ECO:0008006" key="3">
    <source>
        <dbReference type="Google" id="ProtNLM"/>
    </source>
</evidence>
<gene>
    <name evidence="1" type="ORF">FC24_GL000131</name>
</gene>
<protein>
    <recommendedName>
        <fullName evidence="3">Phage protein</fullName>
    </recommendedName>
</protein>
<reference evidence="1 2" key="1">
    <citation type="journal article" date="2015" name="Genome Announc.">
        <title>Expanding the biotechnology potential of lactobacilli through comparative genomics of 213 strains and associated genera.</title>
        <authorList>
            <person name="Sun Z."/>
            <person name="Harris H.M."/>
            <person name="McCann A."/>
            <person name="Guo C."/>
            <person name="Argimon S."/>
            <person name="Zhang W."/>
            <person name="Yang X."/>
            <person name="Jeffery I.B."/>
            <person name="Cooney J.C."/>
            <person name="Kagawa T.F."/>
            <person name="Liu W."/>
            <person name="Song Y."/>
            <person name="Salvetti E."/>
            <person name="Wrobel A."/>
            <person name="Rasinkangas P."/>
            <person name="Parkhill J."/>
            <person name="Rea M.C."/>
            <person name="O'Sullivan O."/>
            <person name="Ritari J."/>
            <person name="Douillard F.P."/>
            <person name="Paul Ross R."/>
            <person name="Yang R."/>
            <person name="Briner A.E."/>
            <person name="Felis G.E."/>
            <person name="de Vos W.M."/>
            <person name="Barrangou R."/>
            <person name="Klaenhammer T.R."/>
            <person name="Caufield P.W."/>
            <person name="Cui Y."/>
            <person name="Zhang H."/>
            <person name="O'Toole P.W."/>
        </authorList>
    </citation>
    <scope>NUCLEOTIDE SEQUENCE [LARGE SCALE GENOMIC DNA]</scope>
    <source>
        <strain evidence="1 2">DSM 20253</strain>
    </source>
</reference>
<evidence type="ECO:0000313" key="1">
    <source>
        <dbReference type="EMBL" id="KRM94838.1"/>
    </source>
</evidence>
<dbReference type="RefSeq" id="WP_057874591.1">
    <property type="nucleotide sequence ID" value="NZ_AYYI01000080.1"/>
</dbReference>
<keyword evidence="2" id="KW-1185">Reference proteome</keyword>
<organism evidence="1 2">
    <name type="scientific">Loigolactobacillus rennini DSM 20253</name>
    <dbReference type="NCBI Taxonomy" id="1423796"/>
    <lineage>
        <taxon>Bacteria</taxon>
        <taxon>Bacillati</taxon>
        <taxon>Bacillota</taxon>
        <taxon>Bacilli</taxon>
        <taxon>Lactobacillales</taxon>
        <taxon>Lactobacillaceae</taxon>
        <taxon>Loigolactobacillus</taxon>
    </lineage>
</organism>
<dbReference type="Pfam" id="PF16784">
    <property type="entry name" value="HNHc_6"/>
    <property type="match status" value="1"/>
</dbReference>
<accession>A0A0R2D3G7</accession>
<dbReference type="PATRIC" id="fig|1423796.3.peg.136"/>
<dbReference type="InterPro" id="IPR041242">
    <property type="entry name" value="HNHc_6"/>
</dbReference>
<comment type="caution">
    <text evidence="1">The sequence shown here is derived from an EMBL/GenBank/DDBJ whole genome shotgun (WGS) entry which is preliminary data.</text>
</comment>
<name>A0A0R2D3G7_9LACO</name>
<dbReference type="EMBL" id="AYYI01000080">
    <property type="protein sequence ID" value="KRM94838.1"/>
    <property type="molecule type" value="Genomic_DNA"/>
</dbReference>
<dbReference type="STRING" id="1423796.FC24_GL000131"/>
<dbReference type="Proteomes" id="UP000051638">
    <property type="component" value="Unassembled WGS sequence"/>
</dbReference>